<name>D9PL07_9ZZZZ</name>
<proteinExistence type="predicted"/>
<dbReference type="InterPro" id="IPR000297">
    <property type="entry name" value="PPIase_PpiC"/>
</dbReference>
<reference evidence="2" key="2">
    <citation type="journal article" date="2011" name="Microb. Ecol.">
        <title>Taxonomic and Functional Metagenomic Profiling of the Microbial Community in the Anoxic Sediment of a Sub-saline Shallow Lake (Laguna de Carrizo, Central Spain).</title>
        <authorList>
            <person name="Ferrer M."/>
            <person name="Guazzaroni M.E."/>
            <person name="Richter M."/>
            <person name="Garcia-Salamanca A."/>
            <person name="Yarza P."/>
            <person name="Suarez-Suarez A."/>
            <person name="Solano J."/>
            <person name="Alcaide M."/>
            <person name="van Dillewijn P."/>
            <person name="Molina-Henares M.A."/>
            <person name="Lopez-Cortes N."/>
            <person name="Al-Ramahi Y."/>
            <person name="Guerrero C."/>
            <person name="Acosta A."/>
            <person name="de Eugenio L.I."/>
            <person name="Martinez V."/>
            <person name="Marques S."/>
            <person name="Rojo F."/>
            <person name="Santero E."/>
            <person name="Genilloud O."/>
            <person name="Perez-Perez J."/>
            <person name="Rossello-Mora R."/>
            <person name="Ramos J.L."/>
        </authorList>
    </citation>
    <scope>NUCLEOTIDE SEQUENCE</scope>
</reference>
<sequence length="284" mass="32115">MTTQTLTADSRFARVTARWPDWLREPLLHFVLLGAILFGVDYLLAADEDDLRVIVVGAEVEQEARQLFKASRGRDPNPDEMRALRQVWLDNEVLYREGLALQVDRGDQAIRERVIFKALSVVDANLERPPVDEKVLREWFEKNRAKYDQPARYDFEEAVLAGDTTESAVRSLVSRLNDGTPGDVEAGLRVFRDRPHENIVQSYGEDFARQLEASPAGVWQALPAGKSWRAMRLQTVKPAVPAEFEALAGVVLQDWTDAVMAEQRTAAVRALAQKYTIRDEQVSP</sequence>
<dbReference type="AlphaFoldDB" id="D9PL07"/>
<evidence type="ECO:0000259" key="1">
    <source>
        <dbReference type="Pfam" id="PF13145"/>
    </source>
</evidence>
<evidence type="ECO:0000313" key="2">
    <source>
        <dbReference type="EMBL" id="EFK95757.1"/>
    </source>
</evidence>
<protein>
    <recommendedName>
        <fullName evidence="1">PpiC domain-containing protein</fullName>
    </recommendedName>
</protein>
<dbReference type="Pfam" id="PF13145">
    <property type="entry name" value="Rotamase_2"/>
    <property type="match status" value="1"/>
</dbReference>
<comment type="caution">
    <text evidence="2">The sequence shown here is derived from an EMBL/GenBank/DDBJ whole genome shotgun (WGS) entry which is preliminary data.</text>
</comment>
<gene>
    <name evidence="2" type="ORF">LDC_2230</name>
</gene>
<reference evidence="2" key="1">
    <citation type="submission" date="2010-07" db="EMBL/GenBank/DDBJ databases">
        <authorList>
            <consortium name="CONSOLIDER consortium CSD2007-00005"/>
            <person name="Guazzaroni M.-E."/>
            <person name="Richter M."/>
            <person name="Garcia-Salamanca A."/>
            <person name="Yarza P."/>
            <person name="Ferrer M."/>
        </authorList>
    </citation>
    <scope>NUCLEOTIDE SEQUENCE</scope>
</reference>
<dbReference type="EMBL" id="ADZX01000669">
    <property type="protein sequence ID" value="EFK95757.1"/>
    <property type="molecule type" value="Genomic_DNA"/>
</dbReference>
<dbReference type="GO" id="GO:0003755">
    <property type="term" value="F:peptidyl-prolyl cis-trans isomerase activity"/>
    <property type="evidence" value="ECO:0007669"/>
    <property type="project" value="InterPro"/>
</dbReference>
<accession>D9PL07</accession>
<organism evidence="2">
    <name type="scientific">sediment metagenome</name>
    <dbReference type="NCBI Taxonomy" id="749907"/>
    <lineage>
        <taxon>unclassified sequences</taxon>
        <taxon>metagenomes</taxon>
        <taxon>ecological metagenomes</taxon>
    </lineage>
</organism>
<feature type="domain" description="PpiC" evidence="1">
    <location>
        <begin position="131"/>
        <end position="246"/>
    </location>
</feature>